<dbReference type="InterPro" id="IPR029047">
    <property type="entry name" value="HSP70_peptide-bd_sf"/>
</dbReference>
<dbReference type="Gene3D" id="3.30.420.40">
    <property type="match status" value="2"/>
</dbReference>
<dbReference type="Pfam" id="PF00012">
    <property type="entry name" value="HSP70"/>
    <property type="match status" value="1"/>
</dbReference>
<keyword evidence="2 4" id="KW-0547">Nucleotide-binding</keyword>
<sequence length="611" mass="68892">MSGGNSGAVIGIDLGTTYSCVAAYIADRPEVIPIDCDKKTMPSCVAFTPQGRLFGLSAVHQLLLNPTNTITNVKRMIGREFHDQKLQHDSSYWPFQLVRDGDIPKILIQHPQWQEVYTAETISSMLLNHMLCQAREYLGLDIEGAVVSVPAYFNLAQRQATRAAAQAAGLQVLAILNEPVAAALAYQLDQDNQANKQLLLVYDLGGGTCDVSVLEINAKGQMTVRSTVGETQLGGIDFTQKIVEYSMTKIEQMLGRSVRNDKLVMRELMIETEKAKCQLSEARATQIHVHSLNIMFTLERQTFESLIRGLVNATLYPVQCALKDAQITEDAIDQVILVGGSTRVPLLQTTLRTYFSKKQLCKSMNPDETVAYGAAIYAAVLSGRWNNPKPMTYTDALPLTIGIELFSGEMYSLFKRNQQVPCNFDLQIDMSTEQEQQEQTVMPFFLYQGERPRVTDNYFIGEFRCAVNDLQDGRLDLKFVIDASNTLCVYKLHTATNQLEKLPIIGQVDALCRQDIDNMIATAERHRIQDDEERARQETLNNLEELGLATLKTLQQRVEMSSDSFKESIERCRCLLNWLQENANATRMELEAEERVFRQWLQTILVCFQKH</sequence>
<dbReference type="PROSITE" id="PS01036">
    <property type="entry name" value="HSP70_3"/>
    <property type="match status" value="1"/>
</dbReference>
<dbReference type="GO" id="GO:0140662">
    <property type="term" value="F:ATP-dependent protein folding chaperone"/>
    <property type="evidence" value="ECO:0007669"/>
    <property type="project" value="InterPro"/>
</dbReference>
<evidence type="ECO:0000256" key="3">
    <source>
        <dbReference type="ARBA" id="ARBA00022840"/>
    </source>
</evidence>
<dbReference type="EMBL" id="JTDF01019600">
    <property type="protein sequence ID" value="KAF8562507.1"/>
    <property type="molecule type" value="Genomic_DNA"/>
</dbReference>
<dbReference type="OrthoDB" id="6236540at2759"/>
<keyword evidence="3 4" id="KW-0067">ATP-binding</keyword>
<reference evidence="5 6" key="1">
    <citation type="submission" date="2019-07" db="EMBL/GenBank/DDBJ databases">
        <title>Annotation for the trematode Paragonimus westermani.</title>
        <authorList>
            <person name="Choi Y.-J."/>
        </authorList>
    </citation>
    <scope>NUCLEOTIDE SEQUENCE [LARGE SCALE GENOMIC DNA]</scope>
    <source>
        <strain evidence="5">180907_Pwestermani</strain>
    </source>
</reference>
<dbReference type="InterPro" id="IPR029048">
    <property type="entry name" value="HSP70_C_sf"/>
</dbReference>
<dbReference type="InterPro" id="IPR018181">
    <property type="entry name" value="Heat_shock_70_CS"/>
</dbReference>
<evidence type="ECO:0000313" key="5">
    <source>
        <dbReference type="EMBL" id="KAF8562507.1"/>
    </source>
</evidence>
<dbReference type="Proteomes" id="UP000699462">
    <property type="component" value="Unassembled WGS sequence"/>
</dbReference>
<dbReference type="SUPFAM" id="SSF100920">
    <property type="entry name" value="Heat shock protein 70kD (HSP70), peptide-binding domain"/>
    <property type="match status" value="1"/>
</dbReference>
<gene>
    <name evidence="5" type="ORF">P879_11007</name>
</gene>
<dbReference type="CDD" id="cd24028">
    <property type="entry name" value="ASKHA_NBD_HSP70_HSPA1-like"/>
    <property type="match status" value="1"/>
</dbReference>
<dbReference type="Gene3D" id="2.60.34.10">
    <property type="entry name" value="Substrate Binding Domain Of DNAk, Chain A, domain 1"/>
    <property type="match status" value="1"/>
</dbReference>
<dbReference type="FunFam" id="3.90.640.10:FF:000003">
    <property type="entry name" value="Molecular chaperone DnaK"/>
    <property type="match status" value="1"/>
</dbReference>
<evidence type="ECO:0000256" key="4">
    <source>
        <dbReference type="RuleBase" id="RU003322"/>
    </source>
</evidence>
<dbReference type="Gene3D" id="1.20.1270.10">
    <property type="match status" value="1"/>
</dbReference>
<evidence type="ECO:0000256" key="1">
    <source>
        <dbReference type="ARBA" id="ARBA00007381"/>
    </source>
</evidence>
<dbReference type="PROSITE" id="PS00329">
    <property type="entry name" value="HSP70_2"/>
    <property type="match status" value="1"/>
</dbReference>
<dbReference type="PROSITE" id="PS00297">
    <property type="entry name" value="HSP70_1"/>
    <property type="match status" value="1"/>
</dbReference>
<dbReference type="InterPro" id="IPR013126">
    <property type="entry name" value="Hsp_70_fam"/>
</dbReference>
<comment type="similarity">
    <text evidence="1 4">Belongs to the heat shock protein 70 family.</text>
</comment>
<comment type="caution">
    <text evidence="5">The sequence shown here is derived from an EMBL/GenBank/DDBJ whole genome shotgun (WGS) entry which is preliminary data.</text>
</comment>
<evidence type="ECO:0000256" key="2">
    <source>
        <dbReference type="ARBA" id="ARBA00022741"/>
    </source>
</evidence>
<evidence type="ECO:0008006" key="7">
    <source>
        <dbReference type="Google" id="ProtNLM"/>
    </source>
</evidence>
<dbReference type="Gene3D" id="3.30.30.30">
    <property type="match status" value="1"/>
</dbReference>
<dbReference type="AlphaFoldDB" id="A0A8T0D7A9"/>
<accession>A0A8T0D7A9</accession>
<keyword evidence="6" id="KW-1185">Reference proteome</keyword>
<name>A0A8T0D7A9_9TREM</name>
<dbReference type="PRINTS" id="PR00301">
    <property type="entry name" value="HEATSHOCK70"/>
</dbReference>
<proteinExistence type="inferred from homology"/>
<dbReference type="Gene3D" id="3.90.640.10">
    <property type="entry name" value="Actin, Chain A, domain 4"/>
    <property type="match status" value="1"/>
</dbReference>
<evidence type="ECO:0000313" key="6">
    <source>
        <dbReference type="Proteomes" id="UP000699462"/>
    </source>
</evidence>
<dbReference type="FunFam" id="3.30.30.30:FF:000001">
    <property type="entry name" value="heat shock 70 kDa protein-like"/>
    <property type="match status" value="1"/>
</dbReference>
<protein>
    <recommendedName>
        <fullName evidence="7">Heat shock 70kDa protein 1/2/6/8</fullName>
    </recommendedName>
</protein>
<dbReference type="SUPFAM" id="SSF53067">
    <property type="entry name" value="Actin-like ATPase domain"/>
    <property type="match status" value="2"/>
</dbReference>
<dbReference type="InterPro" id="IPR043129">
    <property type="entry name" value="ATPase_NBD"/>
</dbReference>
<organism evidence="5 6">
    <name type="scientific">Paragonimus westermani</name>
    <dbReference type="NCBI Taxonomy" id="34504"/>
    <lineage>
        <taxon>Eukaryota</taxon>
        <taxon>Metazoa</taxon>
        <taxon>Spiralia</taxon>
        <taxon>Lophotrochozoa</taxon>
        <taxon>Platyhelminthes</taxon>
        <taxon>Trematoda</taxon>
        <taxon>Digenea</taxon>
        <taxon>Plagiorchiida</taxon>
        <taxon>Troglotremata</taxon>
        <taxon>Troglotrematidae</taxon>
        <taxon>Paragonimus</taxon>
    </lineage>
</organism>
<dbReference type="GO" id="GO:0005524">
    <property type="term" value="F:ATP binding"/>
    <property type="evidence" value="ECO:0007669"/>
    <property type="project" value="UniProtKB-KW"/>
</dbReference>
<dbReference type="PANTHER" id="PTHR19375">
    <property type="entry name" value="HEAT SHOCK PROTEIN 70KDA"/>
    <property type="match status" value="1"/>
</dbReference>